<evidence type="ECO:0000313" key="1">
    <source>
        <dbReference type="EMBL" id="BBH08594.1"/>
    </source>
</evidence>
<gene>
    <name evidence="1" type="ORF">Prudu_020825</name>
</gene>
<sequence length="76" mass="8445">TCFKFGAFKNNRMSQLFCSFHALESKGLLHFSLNQQQVGGNRGVPTSYMANHSVLRISSCKANSGSLQAPIHLHHR</sequence>
<name>A0A4Y1RW58_PRUDU</name>
<dbReference type="AlphaFoldDB" id="A0A4Y1RW58"/>
<accession>A0A4Y1RW58</accession>
<reference evidence="1" key="1">
    <citation type="journal article" date="2019" name="Science">
        <title>Mutation of a bHLH transcription factor allowed almond domestication.</title>
        <authorList>
            <person name="Sanchez-Perez R."/>
            <person name="Pavan S."/>
            <person name="Mazzeo R."/>
            <person name="Moldovan C."/>
            <person name="Aiese Cigliano R."/>
            <person name="Del Cueto J."/>
            <person name="Ricciardi F."/>
            <person name="Lotti C."/>
            <person name="Ricciardi L."/>
            <person name="Dicenta F."/>
            <person name="Lopez-Marques R.L."/>
            <person name="Lindberg Moller B."/>
        </authorList>
    </citation>
    <scope>NUCLEOTIDE SEQUENCE</scope>
</reference>
<protein>
    <submittedName>
        <fullName evidence="1">Uncharacterized protein</fullName>
    </submittedName>
</protein>
<dbReference type="EMBL" id="AP019303">
    <property type="protein sequence ID" value="BBH08594.1"/>
    <property type="molecule type" value="Genomic_DNA"/>
</dbReference>
<proteinExistence type="predicted"/>
<organism evidence="1">
    <name type="scientific">Prunus dulcis</name>
    <name type="common">Almond</name>
    <name type="synonym">Amygdalus dulcis</name>
    <dbReference type="NCBI Taxonomy" id="3755"/>
    <lineage>
        <taxon>Eukaryota</taxon>
        <taxon>Viridiplantae</taxon>
        <taxon>Streptophyta</taxon>
        <taxon>Embryophyta</taxon>
        <taxon>Tracheophyta</taxon>
        <taxon>Spermatophyta</taxon>
        <taxon>Magnoliopsida</taxon>
        <taxon>eudicotyledons</taxon>
        <taxon>Gunneridae</taxon>
        <taxon>Pentapetalae</taxon>
        <taxon>rosids</taxon>
        <taxon>fabids</taxon>
        <taxon>Rosales</taxon>
        <taxon>Rosaceae</taxon>
        <taxon>Amygdaloideae</taxon>
        <taxon>Amygdaleae</taxon>
        <taxon>Prunus</taxon>
    </lineage>
</organism>
<feature type="non-terminal residue" evidence="1">
    <location>
        <position position="1"/>
    </location>
</feature>